<evidence type="ECO:0000313" key="3">
    <source>
        <dbReference type="Proteomes" id="UP000054823"/>
    </source>
</evidence>
<accession>A0A0P1FDC1</accession>
<dbReference type="AlphaFoldDB" id="A0A0P1FDC1"/>
<feature type="chain" id="PRO_5006062499" description="DUF4856 domain-containing protein" evidence="1">
    <location>
        <begin position="38"/>
        <end position="481"/>
    </location>
</feature>
<reference evidence="2 3" key="1">
    <citation type="submission" date="2015-09" db="EMBL/GenBank/DDBJ databases">
        <authorList>
            <consortium name="Swine Surveillance"/>
        </authorList>
    </citation>
    <scope>NUCLEOTIDE SEQUENCE [LARGE SCALE GENOMIC DNA]</scope>
    <source>
        <strain evidence="2 3">CECT 7688</strain>
    </source>
</reference>
<protein>
    <recommendedName>
        <fullName evidence="4">DUF4856 domain-containing protein</fullName>
    </recommendedName>
</protein>
<sequence>MSITLKLGDGRQFMSKTLLKLTTSLVAGAFIATAATAADTYGPFPVTVKGYEGDKTNSVSYTGQIARHALHDSLKKAAAKGDGGANAAEVEAMLLAYFNGSDEDLAILAPASKDGFPVKQSTVNEISKGKNISGKFYNGAMPAWPGNVSGQEAVLHMIKHAAQSNGGFDAENGYDWGQIISKYTMGAMMYNQAVDNYLDEKLEADNKPNDKPYKDGAYYTGKEHSWDEAFGYWGGPAHTMSLTPKQAYGIAKGKDLAAADADGDGVVDLKSEHVFGPAYYAAGADKGGTQSTNYMHTIMQAFIDGRQLIADAKGEALTDAQRSELKAYAEVIESNWEKVLAEATFKYAGSVYKDIAKMGSLEGEELAKAYRNYVKHWGELKGFAMALQTGKNNLGGTATELNKLIGYGPVTLDNTYVTGIDADGNFLRERRATWSDYQLQMLQAQKLLKDTFGLASLTNDATADLESLAGKLSSDSNAETD</sequence>
<evidence type="ECO:0008006" key="4">
    <source>
        <dbReference type="Google" id="ProtNLM"/>
    </source>
</evidence>
<evidence type="ECO:0000313" key="2">
    <source>
        <dbReference type="EMBL" id="CUH53275.1"/>
    </source>
</evidence>
<organism evidence="2 3">
    <name type="scientific">Shimia marina</name>
    <dbReference type="NCBI Taxonomy" id="321267"/>
    <lineage>
        <taxon>Bacteria</taxon>
        <taxon>Pseudomonadati</taxon>
        <taxon>Pseudomonadota</taxon>
        <taxon>Alphaproteobacteria</taxon>
        <taxon>Rhodobacterales</taxon>
        <taxon>Roseobacteraceae</taxon>
    </lineage>
</organism>
<dbReference type="STRING" id="321267.SHM7688_02728"/>
<feature type="signal peptide" evidence="1">
    <location>
        <begin position="1"/>
        <end position="37"/>
    </location>
</feature>
<evidence type="ECO:0000256" key="1">
    <source>
        <dbReference type="SAM" id="SignalP"/>
    </source>
</evidence>
<dbReference type="EMBL" id="CYPW01000027">
    <property type="protein sequence ID" value="CUH53275.1"/>
    <property type="molecule type" value="Genomic_DNA"/>
</dbReference>
<dbReference type="InterPro" id="IPR032331">
    <property type="entry name" value="DUF4856"/>
</dbReference>
<name>A0A0P1FDC1_9RHOB</name>
<proteinExistence type="predicted"/>
<keyword evidence="3" id="KW-1185">Reference proteome</keyword>
<dbReference type="Proteomes" id="UP000054823">
    <property type="component" value="Unassembled WGS sequence"/>
</dbReference>
<keyword evidence="1" id="KW-0732">Signal</keyword>
<dbReference type="Pfam" id="PF16148">
    <property type="entry name" value="DUF4856"/>
    <property type="match status" value="1"/>
</dbReference>
<gene>
    <name evidence="2" type="ORF">SHM7688_02728</name>
</gene>